<protein>
    <submittedName>
        <fullName evidence="4">Glycosyltransferase family 2 protein</fullName>
    </submittedName>
</protein>
<dbReference type="AlphaFoldDB" id="A0A9D1H9M8"/>
<dbReference type="InterPro" id="IPR027791">
    <property type="entry name" value="Galactosyl_T_C"/>
</dbReference>
<dbReference type="Gene3D" id="3.90.550.10">
    <property type="entry name" value="Spore Coat Polysaccharide Biosynthesis Protein SpsA, Chain A"/>
    <property type="match status" value="1"/>
</dbReference>
<dbReference type="PANTHER" id="PTHR43685:SF3">
    <property type="entry name" value="SLR2126 PROTEIN"/>
    <property type="match status" value="1"/>
</dbReference>
<dbReference type="PANTHER" id="PTHR43685">
    <property type="entry name" value="GLYCOSYLTRANSFERASE"/>
    <property type="match status" value="1"/>
</dbReference>
<dbReference type="CDD" id="cd06420">
    <property type="entry name" value="GT2_Chondriotin_Pol_N"/>
    <property type="match status" value="1"/>
</dbReference>
<dbReference type="Pfam" id="PF02709">
    <property type="entry name" value="Glyco_transf_7C"/>
    <property type="match status" value="1"/>
</dbReference>
<proteinExistence type="predicted"/>
<keyword evidence="1" id="KW-0808">Transferase</keyword>
<gene>
    <name evidence="4" type="ORF">IAC44_03760</name>
</gene>
<dbReference type="Proteomes" id="UP000824161">
    <property type="component" value="Unassembled WGS sequence"/>
</dbReference>
<comment type="caution">
    <text evidence="4">The sequence shown here is derived from an EMBL/GenBank/DDBJ whole genome shotgun (WGS) entry which is preliminary data.</text>
</comment>
<sequence>MNESVPLTLVVVTYNSPVYLSLTFKSILAQSVLPEEIIVADDGSTEPTREVIDRFREEMNQRSGGKTPVVHIWHPDEGFRRSAILNKAVAAASGRYIVQVDGDLVLHPHFIADHRRAACPGCYVAGSRVNVGEQKARQTADTGDIRLSVFSRGMTNFFNGLRIPRLQKPMSRYHIGSIYHARGCNLAYWREDFLRVNGYDERMTGWGLEDTDLIVRLRHAGVQPRALKMGGIVFHLWHRTASRSGVNINEQILQDRIARKALRCENGVDQYLKNA</sequence>
<evidence type="ECO:0000256" key="1">
    <source>
        <dbReference type="ARBA" id="ARBA00022679"/>
    </source>
</evidence>
<dbReference type="InterPro" id="IPR029044">
    <property type="entry name" value="Nucleotide-diphossugar_trans"/>
</dbReference>
<reference evidence="4" key="2">
    <citation type="journal article" date="2021" name="PeerJ">
        <title>Extensive microbial diversity within the chicken gut microbiome revealed by metagenomics and culture.</title>
        <authorList>
            <person name="Gilroy R."/>
            <person name="Ravi A."/>
            <person name="Getino M."/>
            <person name="Pursley I."/>
            <person name="Horton D.L."/>
            <person name="Alikhan N.F."/>
            <person name="Baker D."/>
            <person name="Gharbi K."/>
            <person name="Hall N."/>
            <person name="Watson M."/>
            <person name="Adriaenssens E.M."/>
            <person name="Foster-Nyarko E."/>
            <person name="Jarju S."/>
            <person name="Secka A."/>
            <person name="Antonio M."/>
            <person name="Oren A."/>
            <person name="Chaudhuri R.R."/>
            <person name="La Ragione R."/>
            <person name="Hildebrand F."/>
            <person name="Pallen M.J."/>
        </authorList>
    </citation>
    <scope>NUCLEOTIDE SEQUENCE</scope>
    <source>
        <strain evidence="4">1383</strain>
    </source>
</reference>
<feature type="domain" description="Galactosyltransferase C-terminal" evidence="3">
    <location>
        <begin position="180"/>
        <end position="238"/>
    </location>
</feature>
<dbReference type="SUPFAM" id="SSF53448">
    <property type="entry name" value="Nucleotide-diphospho-sugar transferases"/>
    <property type="match status" value="1"/>
</dbReference>
<dbReference type="GO" id="GO:0016740">
    <property type="term" value="F:transferase activity"/>
    <property type="evidence" value="ECO:0007669"/>
    <property type="project" value="UniProtKB-KW"/>
</dbReference>
<name>A0A9D1H9M8_9FLAO</name>
<evidence type="ECO:0000259" key="2">
    <source>
        <dbReference type="Pfam" id="PF00535"/>
    </source>
</evidence>
<evidence type="ECO:0000313" key="5">
    <source>
        <dbReference type="Proteomes" id="UP000824161"/>
    </source>
</evidence>
<organism evidence="4 5">
    <name type="scientific">Candidatus Merdimorpha stercoravium</name>
    <dbReference type="NCBI Taxonomy" id="2840863"/>
    <lineage>
        <taxon>Bacteria</taxon>
        <taxon>Pseudomonadati</taxon>
        <taxon>Bacteroidota</taxon>
        <taxon>Flavobacteriia</taxon>
        <taxon>Flavobacteriales</taxon>
        <taxon>Candidatus Merdimorpha</taxon>
    </lineage>
</organism>
<feature type="domain" description="Glycosyltransferase 2-like" evidence="2">
    <location>
        <begin position="9"/>
        <end position="142"/>
    </location>
</feature>
<accession>A0A9D1H9M8</accession>
<dbReference type="InterPro" id="IPR050834">
    <property type="entry name" value="Glycosyltransf_2"/>
</dbReference>
<dbReference type="Pfam" id="PF00535">
    <property type="entry name" value="Glycos_transf_2"/>
    <property type="match status" value="1"/>
</dbReference>
<evidence type="ECO:0000313" key="4">
    <source>
        <dbReference type="EMBL" id="HIT97936.1"/>
    </source>
</evidence>
<dbReference type="EMBL" id="DVLY01000087">
    <property type="protein sequence ID" value="HIT97936.1"/>
    <property type="molecule type" value="Genomic_DNA"/>
</dbReference>
<dbReference type="InterPro" id="IPR001173">
    <property type="entry name" value="Glyco_trans_2-like"/>
</dbReference>
<evidence type="ECO:0000259" key="3">
    <source>
        <dbReference type="Pfam" id="PF02709"/>
    </source>
</evidence>
<reference evidence="4" key="1">
    <citation type="submission" date="2020-10" db="EMBL/GenBank/DDBJ databases">
        <authorList>
            <person name="Gilroy R."/>
        </authorList>
    </citation>
    <scope>NUCLEOTIDE SEQUENCE</scope>
    <source>
        <strain evidence="4">1383</strain>
    </source>
</reference>